<gene>
    <name evidence="1" type="ORF">CAEBREN_17316</name>
</gene>
<dbReference type="AlphaFoldDB" id="G0N298"/>
<dbReference type="EMBL" id="GL379829">
    <property type="protein sequence ID" value="EGT50555.1"/>
    <property type="molecule type" value="Genomic_DNA"/>
</dbReference>
<keyword evidence="2" id="KW-1185">Reference proteome</keyword>
<sequence length="79" mass="7930">SSRWVGQNTLHRSQNQCASLRGVGPASGRRRRPARITIVGKCGCSIREVAVCEDQGHFGAAICGGKSSGSGGGGGGCGT</sequence>
<reference evidence="2" key="1">
    <citation type="submission" date="2011-07" db="EMBL/GenBank/DDBJ databases">
        <authorList>
            <consortium name="Caenorhabditis brenneri Sequencing and Analysis Consortium"/>
            <person name="Wilson R.K."/>
        </authorList>
    </citation>
    <scope>NUCLEOTIDE SEQUENCE [LARGE SCALE GENOMIC DNA]</scope>
    <source>
        <strain evidence="2">PB2801</strain>
    </source>
</reference>
<organism evidence="2">
    <name type="scientific">Caenorhabditis brenneri</name>
    <name type="common">Nematode worm</name>
    <dbReference type="NCBI Taxonomy" id="135651"/>
    <lineage>
        <taxon>Eukaryota</taxon>
        <taxon>Metazoa</taxon>
        <taxon>Ecdysozoa</taxon>
        <taxon>Nematoda</taxon>
        <taxon>Chromadorea</taxon>
        <taxon>Rhabditida</taxon>
        <taxon>Rhabditina</taxon>
        <taxon>Rhabditomorpha</taxon>
        <taxon>Rhabditoidea</taxon>
        <taxon>Rhabditidae</taxon>
        <taxon>Peloderinae</taxon>
        <taxon>Caenorhabditis</taxon>
    </lineage>
</organism>
<dbReference type="HOGENOM" id="CLU_2514640_0_0_1"/>
<dbReference type="Proteomes" id="UP000008068">
    <property type="component" value="Unassembled WGS sequence"/>
</dbReference>
<evidence type="ECO:0000313" key="2">
    <source>
        <dbReference type="Proteomes" id="UP000008068"/>
    </source>
</evidence>
<accession>G0N298</accession>
<feature type="non-terminal residue" evidence="1">
    <location>
        <position position="1"/>
    </location>
</feature>
<feature type="non-terminal residue" evidence="1">
    <location>
        <position position="79"/>
    </location>
</feature>
<evidence type="ECO:0000313" key="1">
    <source>
        <dbReference type="EMBL" id="EGT50555.1"/>
    </source>
</evidence>
<proteinExistence type="predicted"/>
<name>G0N298_CAEBE</name>
<dbReference type="InParanoid" id="G0N298"/>
<protein>
    <submittedName>
        <fullName evidence="1">Uncharacterized protein</fullName>
    </submittedName>
</protein>